<dbReference type="InterPro" id="IPR003779">
    <property type="entry name" value="CMD-like"/>
</dbReference>
<evidence type="ECO:0000313" key="3">
    <source>
        <dbReference type="Proteomes" id="UP000752012"/>
    </source>
</evidence>
<comment type="caution">
    <text evidence="2">The sequence shown here is derived from an EMBL/GenBank/DDBJ whole genome shotgun (WGS) entry which is preliminary data.</text>
</comment>
<dbReference type="InterPro" id="IPR029032">
    <property type="entry name" value="AhpD-like"/>
</dbReference>
<name>A0A969PP07_9BACI</name>
<accession>A0A969PP07</accession>
<dbReference type="GO" id="GO:0051920">
    <property type="term" value="F:peroxiredoxin activity"/>
    <property type="evidence" value="ECO:0007669"/>
    <property type="project" value="InterPro"/>
</dbReference>
<organism evidence="2 3">
    <name type="scientific">Alkalicoccus luteus</name>
    <dbReference type="NCBI Taxonomy" id="1237094"/>
    <lineage>
        <taxon>Bacteria</taxon>
        <taxon>Bacillati</taxon>
        <taxon>Bacillota</taxon>
        <taxon>Bacilli</taxon>
        <taxon>Bacillales</taxon>
        <taxon>Bacillaceae</taxon>
        <taxon>Alkalicoccus</taxon>
    </lineage>
</organism>
<proteinExistence type="predicted"/>
<feature type="domain" description="Carboxymuconolactone decarboxylase-like" evidence="1">
    <location>
        <begin position="36"/>
        <end position="120"/>
    </location>
</feature>
<gene>
    <name evidence="2" type="ORF">HCN83_09080</name>
</gene>
<protein>
    <submittedName>
        <fullName evidence="2">Carboxymuconolactone decarboxylase family protein</fullName>
    </submittedName>
</protein>
<reference evidence="2 3" key="1">
    <citation type="submission" date="2020-03" db="EMBL/GenBank/DDBJ databases">
        <title>Assessment of the enzymatic potential of alkaline-tolerant lipase obtained from Bacillus luteus H11 (technogenic soil) for the bioremediation of saline soils contaminated with petroleum substances.</title>
        <authorList>
            <person name="Kalwasinska A."/>
        </authorList>
    </citation>
    <scope>NUCLEOTIDE SEQUENCE [LARGE SCALE GENOMIC DNA]</scope>
    <source>
        <strain evidence="2 3">H11</strain>
    </source>
</reference>
<dbReference type="AlphaFoldDB" id="A0A969PP07"/>
<sequence length="134" mass="14765">MDVNNKESYEKGIDVLKKLTDEHGISMIQSYKDISPEFTEMMISFGFGTVYTTGSLELKQRTMLTMASLVSQGAFEQLPFHIRAAINLGISPQEIVEVILHCAAYAGFPKAASGMRIARDLFQELGVELPGESS</sequence>
<dbReference type="InterPro" id="IPR052512">
    <property type="entry name" value="4CMD/NDH-1_regulator"/>
</dbReference>
<keyword evidence="3" id="KW-1185">Reference proteome</keyword>
<evidence type="ECO:0000313" key="2">
    <source>
        <dbReference type="EMBL" id="NJP37736.1"/>
    </source>
</evidence>
<dbReference type="Gene3D" id="1.20.1290.10">
    <property type="entry name" value="AhpD-like"/>
    <property type="match status" value="1"/>
</dbReference>
<dbReference type="EMBL" id="JAATHJ010000011">
    <property type="protein sequence ID" value="NJP37736.1"/>
    <property type="molecule type" value="Genomic_DNA"/>
</dbReference>
<dbReference type="Pfam" id="PF02627">
    <property type="entry name" value="CMD"/>
    <property type="match status" value="1"/>
</dbReference>
<evidence type="ECO:0000259" key="1">
    <source>
        <dbReference type="Pfam" id="PF02627"/>
    </source>
</evidence>
<dbReference type="PANTHER" id="PTHR33570:SF10">
    <property type="entry name" value="GAMMA-CARBOXYMUCONOLACTONE DECARBOXYLASE"/>
    <property type="match status" value="1"/>
</dbReference>
<dbReference type="PANTHER" id="PTHR33570">
    <property type="entry name" value="4-CARBOXYMUCONOLACTONE DECARBOXYLASE FAMILY PROTEIN"/>
    <property type="match status" value="1"/>
</dbReference>
<dbReference type="SUPFAM" id="SSF69118">
    <property type="entry name" value="AhpD-like"/>
    <property type="match status" value="1"/>
</dbReference>
<dbReference type="Proteomes" id="UP000752012">
    <property type="component" value="Unassembled WGS sequence"/>
</dbReference>